<dbReference type="Gramene" id="PRQ56852">
    <property type="protein sequence ID" value="PRQ56852"/>
    <property type="gene ID" value="RchiOBHm_Chr1g0341841"/>
</dbReference>
<feature type="region of interest" description="Disordered" evidence="1">
    <location>
        <begin position="1"/>
        <end position="80"/>
    </location>
</feature>
<evidence type="ECO:0000313" key="3">
    <source>
        <dbReference type="Proteomes" id="UP000238479"/>
    </source>
</evidence>
<protein>
    <submittedName>
        <fullName evidence="2">Uncharacterized protein</fullName>
    </submittedName>
</protein>
<accession>A0A2P6SDU1</accession>
<feature type="compositionally biased region" description="Low complexity" evidence="1">
    <location>
        <begin position="7"/>
        <end position="16"/>
    </location>
</feature>
<reference evidence="2 3" key="1">
    <citation type="journal article" date="2018" name="Nat. Genet.">
        <title>The Rosa genome provides new insights in the design of modern roses.</title>
        <authorList>
            <person name="Bendahmane M."/>
        </authorList>
    </citation>
    <scope>NUCLEOTIDE SEQUENCE [LARGE SCALE GENOMIC DNA]</scope>
    <source>
        <strain evidence="3">cv. Old Blush</strain>
    </source>
</reference>
<name>A0A2P6SDU1_ROSCH</name>
<keyword evidence="3" id="KW-1185">Reference proteome</keyword>
<dbReference type="EMBL" id="PDCK01000039">
    <property type="protein sequence ID" value="PRQ56852.1"/>
    <property type="molecule type" value="Genomic_DNA"/>
</dbReference>
<evidence type="ECO:0000256" key="1">
    <source>
        <dbReference type="SAM" id="MobiDB-lite"/>
    </source>
</evidence>
<feature type="compositionally biased region" description="Low complexity" evidence="1">
    <location>
        <begin position="25"/>
        <end position="38"/>
    </location>
</feature>
<evidence type="ECO:0000313" key="2">
    <source>
        <dbReference type="EMBL" id="PRQ56852.1"/>
    </source>
</evidence>
<dbReference type="Proteomes" id="UP000238479">
    <property type="component" value="Chromosome 1"/>
</dbReference>
<dbReference type="AlphaFoldDB" id="A0A2P6SDU1"/>
<sequence>MTPETAPTCLPCCLRPRPTPSAPDSTLSSPPRRASLLLPPDPRIPASPSRGSSGDSSPELRLAVAATNPCTTQRRVSGFG</sequence>
<organism evidence="2 3">
    <name type="scientific">Rosa chinensis</name>
    <name type="common">China rose</name>
    <dbReference type="NCBI Taxonomy" id="74649"/>
    <lineage>
        <taxon>Eukaryota</taxon>
        <taxon>Viridiplantae</taxon>
        <taxon>Streptophyta</taxon>
        <taxon>Embryophyta</taxon>
        <taxon>Tracheophyta</taxon>
        <taxon>Spermatophyta</taxon>
        <taxon>Magnoliopsida</taxon>
        <taxon>eudicotyledons</taxon>
        <taxon>Gunneridae</taxon>
        <taxon>Pentapetalae</taxon>
        <taxon>rosids</taxon>
        <taxon>fabids</taxon>
        <taxon>Rosales</taxon>
        <taxon>Rosaceae</taxon>
        <taxon>Rosoideae</taxon>
        <taxon>Rosoideae incertae sedis</taxon>
        <taxon>Rosa</taxon>
    </lineage>
</organism>
<proteinExistence type="predicted"/>
<comment type="caution">
    <text evidence="2">The sequence shown here is derived from an EMBL/GenBank/DDBJ whole genome shotgun (WGS) entry which is preliminary data.</text>
</comment>
<feature type="compositionally biased region" description="Low complexity" evidence="1">
    <location>
        <begin position="47"/>
        <end position="57"/>
    </location>
</feature>
<feature type="compositionally biased region" description="Polar residues" evidence="1">
    <location>
        <begin position="68"/>
        <end position="80"/>
    </location>
</feature>
<gene>
    <name evidence="2" type="ORF">RchiOBHm_Chr1g0341841</name>
</gene>